<keyword evidence="2" id="KW-0560">Oxidoreductase</keyword>
<dbReference type="FunFam" id="3.40.309.10:FF:000004">
    <property type="entry name" value="Succinate-semialdehyde dehydrogenase I"/>
    <property type="match status" value="1"/>
</dbReference>
<organism evidence="4 5">
    <name type="scientific">Deinococcus cellulosilyticus (strain DSM 18568 / NBRC 106333 / KACC 11606 / 5516J-15)</name>
    <dbReference type="NCBI Taxonomy" id="1223518"/>
    <lineage>
        <taxon>Bacteria</taxon>
        <taxon>Thermotogati</taxon>
        <taxon>Deinococcota</taxon>
        <taxon>Deinococci</taxon>
        <taxon>Deinococcales</taxon>
        <taxon>Deinococcaceae</taxon>
        <taxon>Deinococcus</taxon>
    </lineage>
</organism>
<dbReference type="InterPro" id="IPR050740">
    <property type="entry name" value="Aldehyde_DH_Superfamily"/>
</dbReference>
<comment type="caution">
    <text evidence="4">The sequence shown here is derived from an EMBL/GenBank/DDBJ whole genome shotgun (WGS) entry which is preliminary data.</text>
</comment>
<dbReference type="InterPro" id="IPR016161">
    <property type="entry name" value="Ald_DH/histidinol_DH"/>
</dbReference>
<evidence type="ECO:0000313" key="4">
    <source>
        <dbReference type="EMBL" id="GEM48244.1"/>
    </source>
</evidence>
<dbReference type="PROSITE" id="PS00070">
    <property type="entry name" value="ALDEHYDE_DEHYDR_CYS"/>
    <property type="match status" value="1"/>
</dbReference>
<evidence type="ECO:0000256" key="2">
    <source>
        <dbReference type="ARBA" id="ARBA00023002"/>
    </source>
</evidence>
<reference evidence="4 5" key="1">
    <citation type="submission" date="2019-07" db="EMBL/GenBank/DDBJ databases">
        <title>Whole genome shotgun sequence of Deinococcus cellulosilyticus NBRC 106333.</title>
        <authorList>
            <person name="Hosoyama A."/>
            <person name="Uohara A."/>
            <person name="Ohji S."/>
            <person name="Ichikawa N."/>
        </authorList>
    </citation>
    <scope>NUCLEOTIDE SEQUENCE [LARGE SCALE GENOMIC DNA]</scope>
    <source>
        <strain evidence="4 5">NBRC 106333</strain>
    </source>
</reference>
<feature type="domain" description="Aldehyde dehydrogenase" evidence="3">
    <location>
        <begin position="20"/>
        <end position="476"/>
    </location>
</feature>
<evidence type="ECO:0000256" key="1">
    <source>
        <dbReference type="ARBA" id="ARBA00009986"/>
    </source>
</evidence>
<dbReference type="InterPro" id="IPR016162">
    <property type="entry name" value="Ald_DH_N"/>
</dbReference>
<evidence type="ECO:0000313" key="5">
    <source>
        <dbReference type="Proteomes" id="UP000321306"/>
    </source>
</evidence>
<gene>
    <name evidence="4" type="ORF">DC3_38790</name>
</gene>
<dbReference type="FunFam" id="3.40.605.10:FF:000005">
    <property type="entry name" value="Succinate-semialdehyde dehydrogenase I"/>
    <property type="match status" value="1"/>
</dbReference>
<dbReference type="InterPro" id="IPR015590">
    <property type="entry name" value="Aldehyde_DH_dom"/>
</dbReference>
<accession>A0A511N5Y1</accession>
<dbReference type="Gene3D" id="3.40.309.10">
    <property type="entry name" value="Aldehyde Dehydrogenase, Chain A, domain 2"/>
    <property type="match status" value="1"/>
</dbReference>
<evidence type="ECO:0000259" key="3">
    <source>
        <dbReference type="Pfam" id="PF00171"/>
    </source>
</evidence>
<dbReference type="Gene3D" id="3.40.605.10">
    <property type="entry name" value="Aldehyde Dehydrogenase, Chain A, domain 1"/>
    <property type="match status" value="1"/>
</dbReference>
<dbReference type="InterPro" id="IPR016160">
    <property type="entry name" value="Ald_DH_CS_CYS"/>
</dbReference>
<dbReference type="AlphaFoldDB" id="A0A511N5Y1"/>
<dbReference type="Pfam" id="PF00171">
    <property type="entry name" value="Aldedh"/>
    <property type="match status" value="1"/>
</dbReference>
<dbReference type="OrthoDB" id="9762913at2"/>
<sequence length="482" mass="52685">MTTQVLDYPTQAYINGQWTSTGRTFTITNPATAEKLFEVTDCGAPQAEAALQAALEAQKTWRKVNPFERGRIIAKWAALMHENSEKLARIMTLEMGKPIIETRGEVKYAASFAEWYAEEGKRYAGEMLHMPFDHKRAMVRYDPVGVCYAVTPWNFPAGMVTRKVAPALAAGCVMVLKPAEQSPVTALYLAELWEQAGGPEGTFQVLPSLDPVPVSKPFIDSADCRKITFTGSTEVGRILFTQAAQTLKRISFELGGHAPFIIFPDADLDLAVKEVMLAKYRNAGQTCVCVNRLYVHEDIAEAFTAKLVEKVKTLKVGNPIEQTTSIGPLVEEQGLRKVERHVQDAVEKGATLDFGGESLGGLFYSPTVLSNVTSDMLIMNEETFGPVAAITTFKTTEEAIELANNTPFGLAAYLWTKDIATGFKVSEALEYGIVGVNDGVPSAASPHVPFGGMKFSGVGREGGHWGLMEYLEPKLVSYGLYD</sequence>
<dbReference type="GO" id="GO:0016620">
    <property type="term" value="F:oxidoreductase activity, acting on the aldehyde or oxo group of donors, NAD or NADP as acceptor"/>
    <property type="evidence" value="ECO:0007669"/>
    <property type="project" value="InterPro"/>
</dbReference>
<dbReference type="EMBL" id="BJXB01000019">
    <property type="protein sequence ID" value="GEM48244.1"/>
    <property type="molecule type" value="Genomic_DNA"/>
</dbReference>
<dbReference type="CDD" id="cd07103">
    <property type="entry name" value="ALDH_F5_SSADH_GabD"/>
    <property type="match status" value="1"/>
</dbReference>
<protein>
    <submittedName>
        <fullName evidence="4">NAD-dependent succinate-semialdehyde dehydrogenase</fullName>
    </submittedName>
</protein>
<name>A0A511N5Y1_DEIC1</name>
<dbReference type="InterPro" id="IPR016163">
    <property type="entry name" value="Ald_DH_C"/>
</dbReference>
<keyword evidence="5" id="KW-1185">Reference proteome</keyword>
<dbReference type="Proteomes" id="UP000321306">
    <property type="component" value="Unassembled WGS sequence"/>
</dbReference>
<dbReference type="SUPFAM" id="SSF53720">
    <property type="entry name" value="ALDH-like"/>
    <property type="match status" value="1"/>
</dbReference>
<comment type="similarity">
    <text evidence="1">Belongs to the aldehyde dehydrogenase family.</text>
</comment>
<proteinExistence type="inferred from homology"/>
<dbReference type="PANTHER" id="PTHR43353">
    <property type="entry name" value="SUCCINATE-SEMIALDEHYDE DEHYDROGENASE, MITOCHONDRIAL"/>
    <property type="match status" value="1"/>
</dbReference>
<dbReference type="PANTHER" id="PTHR43353:SF5">
    <property type="entry name" value="SUCCINATE-SEMIALDEHYDE DEHYDROGENASE, MITOCHONDRIAL"/>
    <property type="match status" value="1"/>
</dbReference>
<dbReference type="RefSeq" id="WP_146887167.1">
    <property type="nucleotide sequence ID" value="NZ_BJXB01000019.1"/>
</dbReference>